<evidence type="ECO:0000259" key="2">
    <source>
        <dbReference type="Pfam" id="PF00892"/>
    </source>
</evidence>
<evidence type="ECO:0000256" key="1">
    <source>
        <dbReference type="SAM" id="Phobius"/>
    </source>
</evidence>
<accession>A0A1G2B744</accession>
<keyword evidence="1" id="KW-1133">Transmembrane helix</keyword>
<reference evidence="3 4" key="1">
    <citation type="journal article" date="2016" name="Nat. Commun.">
        <title>Thousands of microbial genomes shed light on interconnected biogeochemical processes in an aquifer system.</title>
        <authorList>
            <person name="Anantharaman K."/>
            <person name="Brown C.T."/>
            <person name="Hug L.A."/>
            <person name="Sharon I."/>
            <person name="Castelle C.J."/>
            <person name="Probst A.J."/>
            <person name="Thomas B.C."/>
            <person name="Singh A."/>
            <person name="Wilkins M.J."/>
            <person name="Karaoz U."/>
            <person name="Brodie E.L."/>
            <person name="Williams K.H."/>
            <person name="Hubbard S.S."/>
            <person name="Banfield J.F."/>
        </authorList>
    </citation>
    <scope>NUCLEOTIDE SEQUENCE [LARGE SCALE GENOMIC DNA]</scope>
</reference>
<dbReference type="PANTHER" id="PTHR22911:SF137">
    <property type="entry name" value="SOLUTE CARRIER FAMILY 35 MEMBER G2-RELATED"/>
    <property type="match status" value="1"/>
</dbReference>
<proteinExistence type="predicted"/>
<name>A0A1G2B744_9BACT</name>
<evidence type="ECO:0000313" key="3">
    <source>
        <dbReference type="EMBL" id="OGY84047.1"/>
    </source>
</evidence>
<dbReference type="STRING" id="1798543.A2898_02160"/>
<dbReference type="GO" id="GO:0016020">
    <property type="term" value="C:membrane"/>
    <property type="evidence" value="ECO:0007669"/>
    <property type="project" value="InterPro"/>
</dbReference>
<dbReference type="PANTHER" id="PTHR22911">
    <property type="entry name" value="ACYL-MALONYL CONDENSING ENZYME-RELATED"/>
    <property type="match status" value="1"/>
</dbReference>
<evidence type="ECO:0000313" key="4">
    <source>
        <dbReference type="Proteomes" id="UP000179164"/>
    </source>
</evidence>
<keyword evidence="1" id="KW-0812">Transmembrane</keyword>
<feature type="transmembrane region" description="Helical" evidence="1">
    <location>
        <begin position="6"/>
        <end position="25"/>
    </location>
</feature>
<gene>
    <name evidence="3" type="ORF">A2898_02160</name>
</gene>
<keyword evidence="1" id="KW-0472">Membrane</keyword>
<dbReference type="Proteomes" id="UP000179164">
    <property type="component" value="Unassembled WGS sequence"/>
</dbReference>
<dbReference type="EMBL" id="MHKE01000012">
    <property type="protein sequence ID" value="OGY84047.1"/>
    <property type="molecule type" value="Genomic_DNA"/>
</dbReference>
<dbReference type="SUPFAM" id="SSF103481">
    <property type="entry name" value="Multidrug resistance efflux transporter EmrE"/>
    <property type="match status" value="1"/>
</dbReference>
<organism evidence="3 4">
    <name type="scientific">Candidatus Kerfeldbacteria bacterium RIFCSPLOWO2_01_FULL_48_11</name>
    <dbReference type="NCBI Taxonomy" id="1798543"/>
    <lineage>
        <taxon>Bacteria</taxon>
        <taxon>Candidatus Kerfeldiibacteriota</taxon>
    </lineage>
</organism>
<feature type="transmembrane region" description="Helical" evidence="1">
    <location>
        <begin position="65"/>
        <end position="85"/>
    </location>
</feature>
<dbReference type="Gene3D" id="1.10.3730.20">
    <property type="match status" value="1"/>
</dbReference>
<sequence>MSWVLYAILSAVCASLVAIFGKIGVKNLDTTLATTVRSVIMAVFLIITALVFGKAPLLSTIHSRALLYIILSGVAGALSWLFYFFALKNGPASGVAALDRTSVIFVLLLAILFLGERLTLKSGIGVGFVAVGAVLMAMK</sequence>
<dbReference type="InterPro" id="IPR000620">
    <property type="entry name" value="EamA_dom"/>
</dbReference>
<feature type="transmembrane region" description="Helical" evidence="1">
    <location>
        <begin position="32"/>
        <end position="53"/>
    </location>
</feature>
<feature type="domain" description="EamA" evidence="2">
    <location>
        <begin position="1"/>
        <end position="137"/>
    </location>
</feature>
<feature type="transmembrane region" description="Helical" evidence="1">
    <location>
        <begin position="120"/>
        <end position="138"/>
    </location>
</feature>
<dbReference type="AlphaFoldDB" id="A0A1G2B744"/>
<protein>
    <recommendedName>
        <fullName evidence="2">EamA domain-containing protein</fullName>
    </recommendedName>
</protein>
<feature type="transmembrane region" description="Helical" evidence="1">
    <location>
        <begin position="97"/>
        <end position="114"/>
    </location>
</feature>
<dbReference type="Pfam" id="PF00892">
    <property type="entry name" value="EamA"/>
    <property type="match status" value="1"/>
</dbReference>
<comment type="caution">
    <text evidence="3">The sequence shown here is derived from an EMBL/GenBank/DDBJ whole genome shotgun (WGS) entry which is preliminary data.</text>
</comment>
<dbReference type="InterPro" id="IPR037185">
    <property type="entry name" value="EmrE-like"/>
</dbReference>